<keyword evidence="4" id="KW-0067">ATP-binding</keyword>
<evidence type="ECO:0000313" key="8">
    <source>
        <dbReference type="Proteomes" id="UP001596223"/>
    </source>
</evidence>
<evidence type="ECO:0000256" key="2">
    <source>
        <dbReference type="ARBA" id="ARBA00022679"/>
    </source>
</evidence>
<name>A0ABW1JU36_9NOCA</name>
<evidence type="ECO:0000256" key="5">
    <source>
        <dbReference type="SAM" id="MobiDB-lite"/>
    </source>
</evidence>
<reference evidence="8" key="1">
    <citation type="journal article" date="2019" name="Int. J. Syst. Evol. Microbiol.">
        <title>The Global Catalogue of Microorganisms (GCM) 10K type strain sequencing project: providing services to taxonomists for standard genome sequencing and annotation.</title>
        <authorList>
            <consortium name="The Broad Institute Genomics Platform"/>
            <consortium name="The Broad Institute Genome Sequencing Center for Infectious Disease"/>
            <person name="Wu L."/>
            <person name="Ma J."/>
        </authorList>
    </citation>
    <scope>NUCLEOTIDE SEQUENCE [LARGE SCALE GENOMIC DNA]</scope>
    <source>
        <strain evidence="8">CCUG 36956</strain>
    </source>
</reference>
<dbReference type="SUPFAM" id="SSF56112">
    <property type="entry name" value="Protein kinase-like (PK-like)"/>
    <property type="match status" value="1"/>
</dbReference>
<evidence type="ECO:0000259" key="6">
    <source>
        <dbReference type="Pfam" id="PF03109"/>
    </source>
</evidence>
<dbReference type="Pfam" id="PF03109">
    <property type="entry name" value="ABC1"/>
    <property type="match status" value="1"/>
</dbReference>
<dbReference type="CDD" id="cd13970">
    <property type="entry name" value="ABC1_ADCK3"/>
    <property type="match status" value="1"/>
</dbReference>
<dbReference type="EMBL" id="JBHSQN010000012">
    <property type="protein sequence ID" value="MFC6012962.1"/>
    <property type="molecule type" value="Genomic_DNA"/>
</dbReference>
<dbReference type="InterPro" id="IPR004147">
    <property type="entry name" value="ABC1_dom"/>
</dbReference>
<organism evidence="7 8">
    <name type="scientific">Nocardia lasii</name>
    <dbReference type="NCBI Taxonomy" id="1616107"/>
    <lineage>
        <taxon>Bacteria</taxon>
        <taxon>Bacillati</taxon>
        <taxon>Actinomycetota</taxon>
        <taxon>Actinomycetes</taxon>
        <taxon>Mycobacteriales</taxon>
        <taxon>Nocardiaceae</taxon>
        <taxon>Nocardia</taxon>
    </lineage>
</organism>
<sequence length="459" mass="49724">MADGGSEEGRVLPFRRRDTAPQGHPPTGRVARGARLAAVPVAYAGRRIAGLGKRVAGRDPADIDRDIRVRTAEHLFQVLSELKGCVAKLGQLLGLLELGLAPELAEPYRLALARLHDSAPPMLPGAVHAELATHLGPRWRELFLEFDDRACAAASVGQVHRARWHDGTQVAVKLMYPGARRAVLADLQALRRATPLFTALLPGADTRPVVEALCTELGDELDYAREALNQRAFATAFADDPDVVVSRVIAQRGDVLVSEWLDGVPLTRLIEHGRAAELDRLGVLILRFLFSAPARVALVYGDAHPGNFLRMPDGRLGVVDFGACTPWPADFLTVAGDVGAAVIAESPVELEAALRRHGFVAPDRDLDIATVIARLRPVRDALLAPAYPLSATWLREQVRLVTDLRLTNVLRQLTMPPAHTALLRSFLGGVAILCQLHTTVPLRAECTRWYPETAAAAGL</sequence>
<feature type="region of interest" description="Disordered" evidence="5">
    <location>
        <begin position="1"/>
        <end position="29"/>
    </location>
</feature>
<dbReference type="InterPro" id="IPR034646">
    <property type="entry name" value="ADCK3_dom"/>
</dbReference>
<feature type="compositionally biased region" description="Basic and acidic residues" evidence="5">
    <location>
        <begin position="7"/>
        <end position="19"/>
    </location>
</feature>
<protein>
    <submittedName>
        <fullName evidence="7">ABC1 kinase family protein</fullName>
    </submittedName>
</protein>
<comment type="caution">
    <text evidence="7">The sequence shown here is derived from an EMBL/GenBank/DDBJ whole genome shotgun (WGS) entry which is preliminary data.</text>
</comment>
<dbReference type="InterPro" id="IPR011009">
    <property type="entry name" value="Kinase-like_dom_sf"/>
</dbReference>
<proteinExistence type="inferred from homology"/>
<accession>A0ABW1JU36</accession>
<keyword evidence="8" id="KW-1185">Reference proteome</keyword>
<keyword evidence="3" id="KW-0547">Nucleotide-binding</keyword>
<evidence type="ECO:0000256" key="4">
    <source>
        <dbReference type="ARBA" id="ARBA00022840"/>
    </source>
</evidence>
<evidence type="ECO:0000313" key="7">
    <source>
        <dbReference type="EMBL" id="MFC6012962.1"/>
    </source>
</evidence>
<feature type="domain" description="ABC1 atypical kinase-like" evidence="6">
    <location>
        <begin position="114"/>
        <end position="327"/>
    </location>
</feature>
<gene>
    <name evidence="7" type="ORF">ACFP3H_18040</name>
</gene>
<comment type="similarity">
    <text evidence="1">Belongs to the protein kinase superfamily. ADCK protein kinase family.</text>
</comment>
<dbReference type="PANTHER" id="PTHR43851">
    <property type="match status" value="1"/>
</dbReference>
<evidence type="ECO:0000256" key="1">
    <source>
        <dbReference type="ARBA" id="ARBA00009670"/>
    </source>
</evidence>
<evidence type="ECO:0000256" key="3">
    <source>
        <dbReference type="ARBA" id="ARBA00022741"/>
    </source>
</evidence>
<dbReference type="RefSeq" id="WP_378607521.1">
    <property type="nucleotide sequence ID" value="NZ_JBHSQN010000012.1"/>
</dbReference>
<dbReference type="InterPro" id="IPR051409">
    <property type="entry name" value="Atypical_kinase_ADCK"/>
</dbReference>
<keyword evidence="2" id="KW-0808">Transferase</keyword>
<dbReference type="Proteomes" id="UP001596223">
    <property type="component" value="Unassembled WGS sequence"/>
</dbReference>
<dbReference type="PANTHER" id="PTHR43851:SF3">
    <property type="entry name" value="COENZYME Q8"/>
    <property type="match status" value="1"/>
</dbReference>
<keyword evidence="7" id="KW-0418">Kinase</keyword>
<dbReference type="GO" id="GO:0016301">
    <property type="term" value="F:kinase activity"/>
    <property type="evidence" value="ECO:0007669"/>
    <property type="project" value="UniProtKB-KW"/>
</dbReference>